<keyword evidence="4 7" id="KW-1133">Transmembrane helix</keyword>
<dbReference type="PROSITE" id="PS50267">
    <property type="entry name" value="NA_NEUROTRAN_SYMP_3"/>
    <property type="match status" value="1"/>
</dbReference>
<name>A0A845QCP2_9HYPH</name>
<feature type="transmembrane region" description="Helical" evidence="7">
    <location>
        <begin position="46"/>
        <end position="65"/>
    </location>
</feature>
<dbReference type="PROSITE" id="PS00610">
    <property type="entry name" value="NA_NEUROTRAN_SYMP_1"/>
    <property type="match status" value="1"/>
</dbReference>
<evidence type="ECO:0000256" key="5">
    <source>
        <dbReference type="ARBA" id="ARBA00023136"/>
    </source>
</evidence>
<reference evidence="8 9" key="1">
    <citation type="journal article" date="2016" name="Int. J. Syst. Evol. Microbiol.">
        <title>Pyruvatibacter mobilis gen. nov., sp. nov., a marine bacterium from the culture broth of Picochlorum sp. 122.</title>
        <authorList>
            <person name="Wang G."/>
            <person name="Tang M."/>
            <person name="Wu H."/>
            <person name="Dai S."/>
            <person name="Li T."/>
            <person name="Chen C."/>
            <person name="He H."/>
            <person name="Fan J."/>
            <person name="Xiang W."/>
            <person name="Li X."/>
        </authorList>
    </citation>
    <scope>NUCLEOTIDE SEQUENCE [LARGE SCALE GENOMIC DNA]</scope>
    <source>
        <strain evidence="8 9">GYP-11</strain>
    </source>
</reference>
<evidence type="ECO:0000256" key="6">
    <source>
        <dbReference type="RuleBase" id="RU003732"/>
    </source>
</evidence>
<dbReference type="Proteomes" id="UP000470384">
    <property type="component" value="Unassembled WGS sequence"/>
</dbReference>
<evidence type="ECO:0000256" key="7">
    <source>
        <dbReference type="SAM" id="Phobius"/>
    </source>
</evidence>
<dbReference type="OrthoDB" id="9762833at2"/>
<keyword evidence="3 6" id="KW-0812">Transmembrane</keyword>
<dbReference type="InterPro" id="IPR047218">
    <property type="entry name" value="YocR/YhdH-like"/>
</dbReference>
<evidence type="ECO:0000256" key="4">
    <source>
        <dbReference type="ARBA" id="ARBA00022989"/>
    </source>
</evidence>
<feature type="transmembrane region" description="Helical" evidence="7">
    <location>
        <begin position="16"/>
        <end position="34"/>
    </location>
</feature>
<dbReference type="PANTHER" id="PTHR42948">
    <property type="entry name" value="TRANSPORTER"/>
    <property type="match status" value="1"/>
</dbReference>
<keyword evidence="5 7" id="KW-0472">Membrane</keyword>
<dbReference type="InterPro" id="IPR000175">
    <property type="entry name" value="Na/ntran_symport"/>
</dbReference>
<dbReference type="PANTHER" id="PTHR42948:SF1">
    <property type="entry name" value="TRANSPORTER"/>
    <property type="match status" value="1"/>
</dbReference>
<evidence type="ECO:0000313" key="8">
    <source>
        <dbReference type="EMBL" id="NBG95781.1"/>
    </source>
</evidence>
<feature type="transmembrane region" description="Helical" evidence="7">
    <location>
        <begin position="94"/>
        <end position="116"/>
    </location>
</feature>
<dbReference type="AlphaFoldDB" id="A0A845QCP2"/>
<feature type="transmembrane region" description="Helical" evidence="7">
    <location>
        <begin position="394"/>
        <end position="413"/>
    </location>
</feature>
<sequence length="448" mass="46886">MTDTTMSSVQPHWSSRLMFIFAASGSAVGLGNIWKFPYIVGENGGGAFVLLYLACLIGLGAPLLIGEVFVGRKGGAYPASAFIKVALAKGRTRAWGGLGALGATIALLILAFYSVVSGWVGIYAADFAVAAMGGEAARSGADAFSAMLADPVAQLVAVSLILLVAGTVIYYDVTGGIQEVMRYVAPFFAILLVAMLLMVAGTTGKFVDAFVYMFRPDFSALSAAAFGEALGHAFFTLSVGMCGMLIYGAYLDDGANIPRLGFAVAALDTGIAIAAALIIFPIVFAFDLEQGAGPGLLFIALPKGFTLLPYGNLFGLSFFVATFLAAFSSLIALLIIARHWIEESTPLSGSGATLLTVGVTWVSGTIVTLSLNMWDHLTLFGLGLLDFFDELTSAWLLPASGLGMALFVARAVVPDMQDGPLKSYLNICLSYIAPIGILLLIASKFIDF</sequence>
<evidence type="ECO:0000256" key="1">
    <source>
        <dbReference type="ARBA" id="ARBA00004141"/>
    </source>
</evidence>
<dbReference type="PRINTS" id="PR00176">
    <property type="entry name" value="NANEUSMPORT"/>
</dbReference>
<evidence type="ECO:0000256" key="2">
    <source>
        <dbReference type="ARBA" id="ARBA00022448"/>
    </source>
</evidence>
<keyword evidence="9" id="KW-1185">Reference proteome</keyword>
<feature type="transmembrane region" description="Helical" evidence="7">
    <location>
        <begin position="349"/>
        <end position="374"/>
    </location>
</feature>
<evidence type="ECO:0000313" key="9">
    <source>
        <dbReference type="Proteomes" id="UP000470384"/>
    </source>
</evidence>
<dbReference type="EMBL" id="WXYQ01000006">
    <property type="protein sequence ID" value="NBG95781.1"/>
    <property type="molecule type" value="Genomic_DNA"/>
</dbReference>
<comment type="subcellular location">
    <subcellularLocation>
        <location evidence="1">Membrane</location>
        <topology evidence="1">Multi-pass membrane protein</topology>
    </subcellularLocation>
</comment>
<dbReference type="Pfam" id="PF00209">
    <property type="entry name" value="SNF"/>
    <property type="match status" value="2"/>
</dbReference>
<dbReference type="CDD" id="cd10336">
    <property type="entry name" value="SLC6sbd_Tyt1-Like"/>
    <property type="match status" value="1"/>
</dbReference>
<feature type="transmembrane region" description="Helical" evidence="7">
    <location>
        <begin position="262"/>
        <end position="286"/>
    </location>
</feature>
<feature type="transmembrane region" description="Helical" evidence="7">
    <location>
        <begin position="183"/>
        <end position="203"/>
    </location>
</feature>
<comment type="caution">
    <text evidence="8">The sequence shown here is derived from an EMBL/GenBank/DDBJ whole genome shotgun (WGS) entry which is preliminary data.</text>
</comment>
<keyword evidence="2 6" id="KW-0813">Transport</keyword>
<accession>A0A845QCP2</accession>
<comment type="similarity">
    <text evidence="6">Belongs to the sodium:neurotransmitter symporter (SNF) (TC 2.A.22) family.</text>
</comment>
<dbReference type="GO" id="GO:0015293">
    <property type="term" value="F:symporter activity"/>
    <property type="evidence" value="ECO:0007669"/>
    <property type="project" value="UniProtKB-KW"/>
</dbReference>
<keyword evidence="6" id="KW-0769">Symport</keyword>
<dbReference type="GO" id="GO:0016020">
    <property type="term" value="C:membrane"/>
    <property type="evidence" value="ECO:0007669"/>
    <property type="project" value="UniProtKB-SubCell"/>
</dbReference>
<organism evidence="8 9">
    <name type="scientific">Pyruvatibacter mobilis</name>
    <dbReference type="NCBI Taxonomy" id="1712261"/>
    <lineage>
        <taxon>Bacteria</taxon>
        <taxon>Pseudomonadati</taxon>
        <taxon>Pseudomonadota</taxon>
        <taxon>Alphaproteobacteria</taxon>
        <taxon>Hyphomicrobiales</taxon>
        <taxon>Parvibaculaceae</taxon>
        <taxon>Pyruvatibacter</taxon>
    </lineage>
</organism>
<dbReference type="RefSeq" id="WP_160587684.1">
    <property type="nucleotide sequence ID" value="NZ_BMHN01000001.1"/>
</dbReference>
<dbReference type="SUPFAM" id="SSF161070">
    <property type="entry name" value="SNF-like"/>
    <property type="match status" value="1"/>
</dbReference>
<feature type="transmembrane region" description="Helical" evidence="7">
    <location>
        <begin position="425"/>
        <end position="446"/>
    </location>
</feature>
<dbReference type="GeneID" id="300654484"/>
<feature type="transmembrane region" description="Helical" evidence="7">
    <location>
        <begin position="152"/>
        <end position="171"/>
    </location>
</feature>
<feature type="transmembrane region" description="Helical" evidence="7">
    <location>
        <begin position="313"/>
        <end position="337"/>
    </location>
</feature>
<proteinExistence type="inferred from homology"/>
<gene>
    <name evidence="8" type="ORF">GTQ45_08550</name>
</gene>
<feature type="transmembrane region" description="Helical" evidence="7">
    <location>
        <begin position="223"/>
        <end position="250"/>
    </location>
</feature>
<evidence type="ECO:0000256" key="3">
    <source>
        <dbReference type="ARBA" id="ARBA00022692"/>
    </source>
</evidence>
<dbReference type="NCBIfam" id="NF037979">
    <property type="entry name" value="Na_transp"/>
    <property type="match status" value="1"/>
</dbReference>
<dbReference type="InterPro" id="IPR037272">
    <property type="entry name" value="SNS_sf"/>
</dbReference>
<protein>
    <recommendedName>
        <fullName evidence="6">Transporter</fullName>
    </recommendedName>
</protein>